<accession>A0ABR9F9C9</accession>
<protein>
    <submittedName>
        <fullName evidence="2">Uncharacterized protein</fullName>
    </submittedName>
</protein>
<dbReference type="Proteomes" id="UP000754821">
    <property type="component" value="Unassembled WGS sequence"/>
</dbReference>
<evidence type="ECO:0000313" key="2">
    <source>
        <dbReference type="EMBL" id="MBE0403088.1"/>
    </source>
</evidence>
<gene>
    <name evidence="2" type="ORF">EI163_05880</name>
</gene>
<feature type="region of interest" description="Disordered" evidence="1">
    <location>
        <begin position="98"/>
        <end position="147"/>
    </location>
</feature>
<dbReference type="RefSeq" id="WP_192527046.1">
    <property type="nucleotide sequence ID" value="NZ_RRZC01000004.1"/>
</dbReference>
<keyword evidence="3" id="KW-1185">Reference proteome</keyword>
<sequence length="147" mass="15878">MRTVRQLCGADRQAALEAMSKAVAARVAKACLGTSESARVTAEAMLEGVAVLDGVTGPVVLLRASFSDAELAYELEALAANYRQRHLEHEAAEAEWHQRYVNNENSQSPALKQDSCEPEQTPGHDNPKSLSHGQTPIVPPSQVDEND</sequence>
<evidence type="ECO:0000313" key="3">
    <source>
        <dbReference type="Proteomes" id="UP000754821"/>
    </source>
</evidence>
<reference evidence="2 3" key="1">
    <citation type="submission" date="2020-07" db="EMBL/GenBank/DDBJ databases">
        <title>Halophilic bacteria isolated from french cheeses.</title>
        <authorList>
            <person name="Kothe C.I."/>
            <person name="Farah-Kraiem B."/>
            <person name="Renault P."/>
            <person name="Dridi B."/>
        </authorList>
    </citation>
    <scope>NUCLEOTIDE SEQUENCE [LARGE SCALE GENOMIC DNA]</scope>
    <source>
        <strain evidence="2 3">FME16</strain>
    </source>
</reference>
<comment type="caution">
    <text evidence="2">The sequence shown here is derived from an EMBL/GenBank/DDBJ whole genome shotgun (WGS) entry which is preliminary data.</text>
</comment>
<dbReference type="EMBL" id="RRZC01000004">
    <property type="protein sequence ID" value="MBE0403088.1"/>
    <property type="molecule type" value="Genomic_DNA"/>
</dbReference>
<feature type="compositionally biased region" description="Polar residues" evidence="1">
    <location>
        <begin position="100"/>
        <end position="110"/>
    </location>
</feature>
<evidence type="ECO:0000256" key="1">
    <source>
        <dbReference type="SAM" id="MobiDB-lite"/>
    </source>
</evidence>
<name>A0ABR9F9C9_9GAMM</name>
<proteinExistence type="predicted"/>
<organism evidence="2 3">
    <name type="scientific">Halomonas citrativorans</name>
    <dbReference type="NCBI Taxonomy" id="2742612"/>
    <lineage>
        <taxon>Bacteria</taxon>
        <taxon>Pseudomonadati</taxon>
        <taxon>Pseudomonadota</taxon>
        <taxon>Gammaproteobacteria</taxon>
        <taxon>Oceanospirillales</taxon>
        <taxon>Halomonadaceae</taxon>
        <taxon>Halomonas</taxon>
    </lineage>
</organism>